<gene>
    <name evidence="8" type="ORF">ENX80_00080</name>
</gene>
<dbReference type="GO" id="GO:0005829">
    <property type="term" value="C:cytosol"/>
    <property type="evidence" value="ECO:0007669"/>
    <property type="project" value="TreeGrafter"/>
</dbReference>
<keyword evidence="6 8" id="KW-0808">Transferase</keyword>
<comment type="function">
    <text evidence="1 6">Catalyzes the insertion of molybdate into adenylated molybdopterin with the concomitant release of AMP.</text>
</comment>
<evidence type="ECO:0000256" key="1">
    <source>
        <dbReference type="ARBA" id="ARBA00002901"/>
    </source>
</evidence>
<dbReference type="NCBIfam" id="TIGR00177">
    <property type="entry name" value="molyb_syn"/>
    <property type="match status" value="1"/>
</dbReference>
<dbReference type="GO" id="GO:0046872">
    <property type="term" value="F:metal ion binding"/>
    <property type="evidence" value="ECO:0007669"/>
    <property type="project" value="UniProtKB-UniRule"/>
</dbReference>
<name>A0A832ARX1_DESAE</name>
<keyword evidence="6" id="KW-0460">Magnesium</keyword>
<dbReference type="SUPFAM" id="SSF63882">
    <property type="entry name" value="MoeA N-terminal region -like"/>
    <property type="match status" value="1"/>
</dbReference>
<proteinExistence type="inferred from homology"/>
<comment type="similarity">
    <text evidence="3 6">Belongs to the MoeA family.</text>
</comment>
<dbReference type="Gene3D" id="3.90.105.10">
    <property type="entry name" value="Molybdopterin biosynthesis moea protein, domain 2"/>
    <property type="match status" value="1"/>
</dbReference>
<evidence type="ECO:0000256" key="2">
    <source>
        <dbReference type="ARBA" id="ARBA00005046"/>
    </source>
</evidence>
<dbReference type="EMBL" id="DTPL01000006">
    <property type="protein sequence ID" value="HGA37204.1"/>
    <property type="molecule type" value="Genomic_DNA"/>
</dbReference>
<evidence type="ECO:0000256" key="6">
    <source>
        <dbReference type="RuleBase" id="RU365090"/>
    </source>
</evidence>
<sequence length="389" mass="43432">MKKNVQEALKIILDSVKAKPPQTVFLNESLGRVVFSDITAKSDYPCANKTAMDGYAIVYKNKDKPLKEVFDINQFDENSAFRLNTGNDIPSICDCVVEVELVEKNNGYIKLSKNVEQYRNFVFAGSEIKKGEVVIKKGELINEQKLALLAYIGEVLIEVYQKPIVGIITTGDEVVFPGTNAQKGSVYNTNYFYLSSFVKKLNADCIYFGHIKDDIDDLIETYTYAVSRCDVVISTGGSSKGTKDFTKKVFEALEIDIKFDETTVKPGKPLIFGRIKDKLVFGMPGWPSSLVVNTQVFLKPALKKLSGLANYENTIYYASTTKPMHSRLGKDYFNRGMLTYINNSLLAEPLESQDTSNFFSMAKANCLVWIDASIGDVEKGMLLPVITID</sequence>
<dbReference type="InterPro" id="IPR038987">
    <property type="entry name" value="MoeA-like"/>
</dbReference>
<evidence type="ECO:0000256" key="5">
    <source>
        <dbReference type="ARBA" id="ARBA00047317"/>
    </source>
</evidence>
<dbReference type="Gene3D" id="3.40.980.10">
    <property type="entry name" value="MoaB/Mog-like domain"/>
    <property type="match status" value="1"/>
</dbReference>
<protein>
    <recommendedName>
        <fullName evidence="6">Molybdopterin molybdenumtransferase</fullName>
        <ecNumber evidence="6">2.10.1.1</ecNumber>
    </recommendedName>
</protein>
<evidence type="ECO:0000313" key="8">
    <source>
        <dbReference type="EMBL" id="HGA37204.1"/>
    </source>
</evidence>
<reference evidence="8" key="1">
    <citation type="journal article" date="2020" name="mSystems">
        <title>Genome- and Community-Level Interaction Insights into Carbon Utilization and Element Cycling Functions of Hydrothermarchaeota in Hydrothermal Sediment.</title>
        <authorList>
            <person name="Zhou Z."/>
            <person name="Liu Y."/>
            <person name="Xu W."/>
            <person name="Pan J."/>
            <person name="Luo Z.H."/>
            <person name="Li M."/>
        </authorList>
    </citation>
    <scope>NUCLEOTIDE SEQUENCE [LARGE SCALE GENOMIC DNA]</scope>
    <source>
        <strain evidence="8">SpSt-972</strain>
    </source>
</reference>
<comment type="pathway">
    <text evidence="2 6">Cofactor biosynthesis; molybdopterin biosynthesis.</text>
</comment>
<dbReference type="Pfam" id="PF03453">
    <property type="entry name" value="MoeA_N"/>
    <property type="match status" value="1"/>
</dbReference>
<dbReference type="SUPFAM" id="SSF63867">
    <property type="entry name" value="MoeA C-terminal domain-like"/>
    <property type="match status" value="1"/>
</dbReference>
<dbReference type="GO" id="GO:0061599">
    <property type="term" value="F:molybdopterin molybdotransferase activity"/>
    <property type="evidence" value="ECO:0007669"/>
    <property type="project" value="UniProtKB-UniRule"/>
</dbReference>
<dbReference type="Pfam" id="PF03454">
    <property type="entry name" value="MoeA_C"/>
    <property type="match status" value="1"/>
</dbReference>
<accession>A0A832ARX1</accession>
<dbReference type="InterPro" id="IPR001453">
    <property type="entry name" value="MoaB/Mog_dom"/>
</dbReference>
<organism evidence="8">
    <name type="scientific">Desulfurella acetivorans</name>
    <dbReference type="NCBI Taxonomy" id="33002"/>
    <lineage>
        <taxon>Bacteria</taxon>
        <taxon>Pseudomonadati</taxon>
        <taxon>Campylobacterota</taxon>
        <taxon>Desulfurellia</taxon>
        <taxon>Desulfurellales</taxon>
        <taxon>Desulfurellaceae</taxon>
        <taxon>Desulfurella</taxon>
    </lineage>
</organism>
<keyword evidence="6" id="KW-0500">Molybdenum</keyword>
<dbReference type="EC" id="2.10.1.1" evidence="6"/>
<dbReference type="SUPFAM" id="SSF53218">
    <property type="entry name" value="Molybdenum cofactor biosynthesis proteins"/>
    <property type="match status" value="1"/>
</dbReference>
<dbReference type="InterPro" id="IPR036425">
    <property type="entry name" value="MoaB/Mog-like_dom_sf"/>
</dbReference>
<feature type="domain" description="MoaB/Mog" evidence="7">
    <location>
        <begin position="166"/>
        <end position="304"/>
    </location>
</feature>
<evidence type="ECO:0000259" key="7">
    <source>
        <dbReference type="SMART" id="SM00852"/>
    </source>
</evidence>
<evidence type="ECO:0000256" key="3">
    <source>
        <dbReference type="ARBA" id="ARBA00010763"/>
    </source>
</evidence>
<comment type="catalytic activity">
    <reaction evidence="5">
        <text>adenylyl-molybdopterin + molybdate = Mo-molybdopterin + AMP + H(+)</text>
        <dbReference type="Rhea" id="RHEA:35047"/>
        <dbReference type="ChEBI" id="CHEBI:15378"/>
        <dbReference type="ChEBI" id="CHEBI:36264"/>
        <dbReference type="ChEBI" id="CHEBI:62727"/>
        <dbReference type="ChEBI" id="CHEBI:71302"/>
        <dbReference type="ChEBI" id="CHEBI:456215"/>
        <dbReference type="EC" id="2.10.1.1"/>
    </reaction>
</comment>
<evidence type="ECO:0000256" key="4">
    <source>
        <dbReference type="ARBA" id="ARBA00023150"/>
    </source>
</evidence>
<dbReference type="AlphaFoldDB" id="A0A832ARX1"/>
<dbReference type="PANTHER" id="PTHR10192">
    <property type="entry name" value="MOLYBDOPTERIN BIOSYNTHESIS PROTEIN"/>
    <property type="match status" value="1"/>
</dbReference>
<dbReference type="PANTHER" id="PTHR10192:SF5">
    <property type="entry name" value="GEPHYRIN"/>
    <property type="match status" value="1"/>
</dbReference>
<keyword evidence="4 6" id="KW-0501">Molybdenum cofactor biosynthesis</keyword>
<dbReference type="SMART" id="SM00852">
    <property type="entry name" value="MoCF_biosynth"/>
    <property type="match status" value="1"/>
</dbReference>
<dbReference type="UniPathway" id="UPA00344"/>
<keyword evidence="6" id="KW-0479">Metal-binding</keyword>
<dbReference type="Gene3D" id="2.40.340.10">
    <property type="entry name" value="MoeA, C-terminal, domain IV"/>
    <property type="match status" value="1"/>
</dbReference>
<dbReference type="InterPro" id="IPR005111">
    <property type="entry name" value="MoeA_C_domain_IV"/>
</dbReference>
<dbReference type="CDD" id="cd00887">
    <property type="entry name" value="MoeA"/>
    <property type="match status" value="1"/>
</dbReference>
<dbReference type="Gene3D" id="2.170.190.11">
    <property type="entry name" value="Molybdopterin biosynthesis moea protein, domain 3"/>
    <property type="match status" value="1"/>
</dbReference>
<dbReference type="InterPro" id="IPR036688">
    <property type="entry name" value="MoeA_C_domain_IV_sf"/>
</dbReference>
<dbReference type="InterPro" id="IPR036135">
    <property type="entry name" value="MoeA_linker/N_sf"/>
</dbReference>
<comment type="caution">
    <text evidence="8">The sequence shown here is derived from an EMBL/GenBank/DDBJ whole genome shotgun (WGS) entry which is preliminary data.</text>
</comment>
<dbReference type="GO" id="GO:0006777">
    <property type="term" value="P:Mo-molybdopterin cofactor biosynthetic process"/>
    <property type="evidence" value="ECO:0007669"/>
    <property type="project" value="UniProtKB-UniRule"/>
</dbReference>
<dbReference type="InterPro" id="IPR005110">
    <property type="entry name" value="MoeA_linker/N"/>
</dbReference>
<dbReference type="Pfam" id="PF00994">
    <property type="entry name" value="MoCF_biosynth"/>
    <property type="match status" value="1"/>
</dbReference>
<comment type="cofactor">
    <cofactor evidence="6">
        <name>Mg(2+)</name>
        <dbReference type="ChEBI" id="CHEBI:18420"/>
    </cofactor>
</comment>